<protein>
    <submittedName>
        <fullName evidence="2">Uncharacterized protein</fullName>
    </submittedName>
</protein>
<gene>
    <name evidence="2" type="ORF">KSZ_56120</name>
</gene>
<dbReference type="EMBL" id="BNJJ01000018">
    <property type="protein sequence ID" value="GHO87606.1"/>
    <property type="molecule type" value="Genomic_DNA"/>
</dbReference>
<dbReference type="Proteomes" id="UP000635565">
    <property type="component" value="Unassembled WGS sequence"/>
</dbReference>
<comment type="caution">
    <text evidence="2">The sequence shown here is derived from an EMBL/GenBank/DDBJ whole genome shotgun (WGS) entry which is preliminary data.</text>
</comment>
<evidence type="ECO:0000313" key="3">
    <source>
        <dbReference type="Proteomes" id="UP000635565"/>
    </source>
</evidence>
<evidence type="ECO:0000313" key="2">
    <source>
        <dbReference type="EMBL" id="GHO87606.1"/>
    </source>
</evidence>
<organism evidence="2 3">
    <name type="scientific">Dictyobacter formicarum</name>
    <dbReference type="NCBI Taxonomy" id="2778368"/>
    <lineage>
        <taxon>Bacteria</taxon>
        <taxon>Bacillati</taxon>
        <taxon>Chloroflexota</taxon>
        <taxon>Ktedonobacteria</taxon>
        <taxon>Ktedonobacterales</taxon>
        <taxon>Dictyobacteraceae</taxon>
        <taxon>Dictyobacter</taxon>
    </lineage>
</organism>
<keyword evidence="3" id="KW-1185">Reference proteome</keyword>
<proteinExistence type="predicted"/>
<feature type="region of interest" description="Disordered" evidence="1">
    <location>
        <begin position="1"/>
        <end position="27"/>
    </location>
</feature>
<name>A0ABQ3VPJ5_9CHLR</name>
<reference evidence="2 3" key="1">
    <citation type="journal article" date="2021" name="Int. J. Syst. Evol. Microbiol.">
        <title>Reticulibacter mediterranei gen. nov., sp. nov., within the new family Reticulibacteraceae fam. nov., and Ktedonospora formicarum gen. nov., sp. nov., Ktedonobacter robiniae sp. nov., Dictyobacter formicarum sp. nov. and Dictyobacter arantiisoli sp. nov., belonging to the class Ktedonobacteria.</title>
        <authorList>
            <person name="Yabe S."/>
            <person name="Zheng Y."/>
            <person name="Wang C.M."/>
            <person name="Sakai Y."/>
            <person name="Abe K."/>
            <person name="Yokota A."/>
            <person name="Donadio S."/>
            <person name="Cavaletti L."/>
            <person name="Monciardini P."/>
        </authorList>
    </citation>
    <scope>NUCLEOTIDE SEQUENCE [LARGE SCALE GENOMIC DNA]</scope>
    <source>
        <strain evidence="2 3">SOSP1-9</strain>
    </source>
</reference>
<evidence type="ECO:0000256" key="1">
    <source>
        <dbReference type="SAM" id="MobiDB-lite"/>
    </source>
</evidence>
<sequence length="46" mass="5299">MRNAKSGGLKQTTSYLGTTGEPDTWKLVRPVRKEDRRNLPIWEKAL</sequence>
<accession>A0ABQ3VPJ5</accession>